<sequence>MTKRKIRRYQQIASKMLKTRVLQQDPSLRGVIPETRWYTRPNLEEMLERHAVVFVKPDKGGGGAGILRIEKRDAGRFRVCFRTRCREVERMRLFSAVESCFSPAKHYLIQQGISLSLYRGSPFDLRILLQRPGRRWIVSGMVAKVAASGRFVTNYCRGGHPLPVETALKAVVREPAERERMIRNLHHMAERVAEVLNERFPGLRELGIDVGLDRHGHPWIFEVNTRPQFKMFSKIGRRDLFAKILKYHRMIV</sequence>
<keyword evidence="1" id="KW-0547">Nucleotide-binding</keyword>
<evidence type="ECO:0000313" key="4">
    <source>
        <dbReference type="Proteomes" id="UP000198661"/>
    </source>
</evidence>
<dbReference type="RefSeq" id="WP_092036121.1">
    <property type="nucleotide sequence ID" value="NZ_FOOK01000005.1"/>
</dbReference>
<dbReference type="EMBL" id="FOOK01000005">
    <property type="protein sequence ID" value="SFF78547.1"/>
    <property type="molecule type" value="Genomic_DNA"/>
</dbReference>
<dbReference type="Pfam" id="PF14398">
    <property type="entry name" value="ATPgrasp_YheCD"/>
    <property type="match status" value="1"/>
</dbReference>
<organism evidence="3 4">
    <name type="scientific">Planifilum fulgidum</name>
    <dbReference type="NCBI Taxonomy" id="201973"/>
    <lineage>
        <taxon>Bacteria</taxon>
        <taxon>Bacillati</taxon>
        <taxon>Bacillota</taxon>
        <taxon>Bacilli</taxon>
        <taxon>Bacillales</taxon>
        <taxon>Thermoactinomycetaceae</taxon>
        <taxon>Planifilum</taxon>
    </lineage>
</organism>
<dbReference type="PANTHER" id="PTHR21621">
    <property type="entry name" value="RIBOSOMAL PROTEIN S6 MODIFICATION PROTEIN"/>
    <property type="match status" value="1"/>
</dbReference>
<reference evidence="3 4" key="1">
    <citation type="submission" date="2016-10" db="EMBL/GenBank/DDBJ databases">
        <authorList>
            <person name="de Groot N.N."/>
        </authorList>
    </citation>
    <scope>NUCLEOTIDE SEQUENCE [LARGE SCALE GENOMIC DNA]</scope>
    <source>
        <strain evidence="3 4">DSM 44945</strain>
    </source>
</reference>
<dbReference type="AlphaFoldDB" id="A0A1I2LMA2"/>
<proteinExistence type="predicted"/>
<dbReference type="OrthoDB" id="7869153at2"/>
<dbReference type="STRING" id="201973.SAMN04488025_10550"/>
<feature type="domain" description="ATP-grasp" evidence="2">
    <location>
        <begin position="24"/>
        <end position="249"/>
    </location>
</feature>
<protein>
    <submittedName>
        <fullName evidence="3">YheC/D like ATP-grasp</fullName>
    </submittedName>
</protein>
<evidence type="ECO:0000313" key="3">
    <source>
        <dbReference type="EMBL" id="SFF78547.1"/>
    </source>
</evidence>
<dbReference type="Proteomes" id="UP000198661">
    <property type="component" value="Unassembled WGS sequence"/>
</dbReference>
<evidence type="ECO:0000256" key="1">
    <source>
        <dbReference type="PROSITE-ProRule" id="PRU00409"/>
    </source>
</evidence>
<dbReference type="Gene3D" id="3.30.470.20">
    <property type="entry name" value="ATP-grasp fold, B domain"/>
    <property type="match status" value="1"/>
</dbReference>
<keyword evidence="1" id="KW-0067">ATP-binding</keyword>
<name>A0A1I2LMA2_9BACL</name>
<dbReference type="PROSITE" id="PS50975">
    <property type="entry name" value="ATP_GRASP"/>
    <property type="match status" value="1"/>
</dbReference>
<dbReference type="InterPro" id="IPR011761">
    <property type="entry name" value="ATP-grasp"/>
</dbReference>
<dbReference type="GO" id="GO:0046872">
    <property type="term" value="F:metal ion binding"/>
    <property type="evidence" value="ECO:0007669"/>
    <property type="project" value="InterPro"/>
</dbReference>
<dbReference type="InterPro" id="IPR026838">
    <property type="entry name" value="YheC/D"/>
</dbReference>
<gene>
    <name evidence="3" type="ORF">SAMN04488025_10550</name>
</gene>
<dbReference type="GO" id="GO:0009432">
    <property type="term" value="P:SOS response"/>
    <property type="evidence" value="ECO:0007669"/>
    <property type="project" value="TreeGrafter"/>
</dbReference>
<evidence type="ECO:0000259" key="2">
    <source>
        <dbReference type="PROSITE" id="PS50975"/>
    </source>
</evidence>
<dbReference type="GO" id="GO:0005737">
    <property type="term" value="C:cytoplasm"/>
    <property type="evidence" value="ECO:0007669"/>
    <property type="project" value="TreeGrafter"/>
</dbReference>
<dbReference type="SUPFAM" id="SSF56059">
    <property type="entry name" value="Glutathione synthetase ATP-binding domain-like"/>
    <property type="match status" value="1"/>
</dbReference>
<dbReference type="GO" id="GO:0018169">
    <property type="term" value="F:ribosomal S6-glutamic acid ligase activity"/>
    <property type="evidence" value="ECO:0007669"/>
    <property type="project" value="TreeGrafter"/>
</dbReference>
<dbReference type="GO" id="GO:0005524">
    <property type="term" value="F:ATP binding"/>
    <property type="evidence" value="ECO:0007669"/>
    <property type="project" value="UniProtKB-UniRule"/>
</dbReference>
<keyword evidence="4" id="KW-1185">Reference proteome</keyword>
<dbReference type="PANTHER" id="PTHR21621:SF0">
    <property type="entry name" value="BETA-CITRYLGLUTAMATE SYNTHASE B-RELATED"/>
    <property type="match status" value="1"/>
</dbReference>
<accession>A0A1I2LMA2</accession>